<dbReference type="OrthoDB" id="435460at2759"/>
<dbReference type="GO" id="GO:0042162">
    <property type="term" value="F:telomeric DNA binding"/>
    <property type="evidence" value="ECO:0007669"/>
    <property type="project" value="TreeGrafter"/>
</dbReference>
<accession>A0A8B7XWL2</accession>
<dbReference type="InterPro" id="IPR009057">
    <property type="entry name" value="Homeodomain-like_sf"/>
</dbReference>
<protein>
    <recommendedName>
        <fullName evidence="2 10">Telomeric repeat-binding factor 2-interacting protein 1</fullName>
        <shortName evidence="10">TERF2-interacting telomeric protein 1</shortName>
    </recommendedName>
    <alternativeName>
        <fullName evidence="9 10">Repressor/activator protein 1 homolog</fullName>
    </alternativeName>
</protein>
<evidence type="ECO:0000256" key="4">
    <source>
        <dbReference type="ARBA" id="ARBA00022895"/>
    </source>
</evidence>
<evidence type="ECO:0000256" key="7">
    <source>
        <dbReference type="ARBA" id="ARBA00023163"/>
    </source>
</evidence>
<dbReference type="GO" id="GO:0010833">
    <property type="term" value="P:telomere maintenance via telomere lengthening"/>
    <property type="evidence" value="ECO:0007669"/>
    <property type="project" value="UniProtKB-UniRule"/>
</dbReference>
<feature type="domain" description="BRCT" evidence="14">
    <location>
        <begin position="58"/>
        <end position="131"/>
    </location>
</feature>
<dbReference type="Pfam" id="PF08914">
    <property type="entry name" value="Myb_Rap1"/>
    <property type="match status" value="1"/>
</dbReference>
<dbReference type="CDD" id="cd11655">
    <property type="entry name" value="rap1_myb-like"/>
    <property type="match status" value="1"/>
</dbReference>
<dbReference type="GeneID" id="110975881"/>
<evidence type="ECO:0000256" key="8">
    <source>
        <dbReference type="ARBA" id="ARBA00023242"/>
    </source>
</evidence>
<evidence type="ECO:0000256" key="1">
    <source>
        <dbReference type="ARBA" id="ARBA00010467"/>
    </source>
</evidence>
<comment type="subunit">
    <text evidence="10">Homodimer.</text>
</comment>
<reference evidence="16" key="1">
    <citation type="submission" date="2025-08" db="UniProtKB">
        <authorList>
            <consortium name="RefSeq"/>
        </authorList>
    </citation>
    <scope>IDENTIFICATION</scope>
</reference>
<dbReference type="GO" id="GO:0006355">
    <property type="term" value="P:regulation of DNA-templated transcription"/>
    <property type="evidence" value="ECO:0007669"/>
    <property type="project" value="UniProtKB-UniRule"/>
</dbReference>
<comment type="function">
    <text evidence="10">Acts both as a regulator of telomere function and as a transcription regulator. Involved in the regulation of telomere length and protection as a component of the shelterin complex (telosome). Does not bind DNA directly: recruited to telomeric double-stranded 5'-TTAGGG-3' repeats via its interaction with terf2. Independently of its function in telomeres, also acts as a transcription regulator: recruited to extratelomeric 5'-TTAGGG-3' sites via its association with terf2 or other factors, and regulates gene expression.</text>
</comment>
<dbReference type="InterPro" id="IPR001357">
    <property type="entry name" value="BRCT_dom"/>
</dbReference>
<feature type="region of interest" description="Disordered" evidence="11">
    <location>
        <begin position="315"/>
        <end position="416"/>
    </location>
</feature>
<keyword evidence="8 10" id="KW-0539">Nucleus</keyword>
<evidence type="ECO:0000259" key="14">
    <source>
        <dbReference type="Pfam" id="PF16589"/>
    </source>
</evidence>
<evidence type="ECO:0000259" key="12">
    <source>
        <dbReference type="Pfam" id="PF08914"/>
    </source>
</evidence>
<keyword evidence="4 10" id="KW-0779">Telomere</keyword>
<dbReference type="Gene3D" id="1.10.10.2170">
    <property type="match status" value="1"/>
</dbReference>
<comment type="similarity">
    <text evidence="1 10">Belongs to the RAP1 family.</text>
</comment>
<keyword evidence="5 10" id="KW-0805">Transcription regulation</keyword>
<feature type="compositionally biased region" description="Polar residues" evidence="11">
    <location>
        <begin position="264"/>
        <end position="296"/>
    </location>
</feature>
<dbReference type="InterPro" id="IPR038104">
    <property type="entry name" value="Rap1_C_sf"/>
</dbReference>
<dbReference type="GO" id="GO:0031848">
    <property type="term" value="P:protection from non-homologous end joining at telomere"/>
    <property type="evidence" value="ECO:0007669"/>
    <property type="project" value="TreeGrafter"/>
</dbReference>
<sequence>MYVPRWKIEEIIAWRVSPSVYFYIQEKSREYTPCNSVCNKMADDSKPDSTFLFCKENGEAMRFFLRPSATKARLRPLIEERGGMVSSKLHGNQEWIKLAADGEKISSDDYYTVQYIDDCIAANQLLPMDKYKFHQQQPRPPSPTNSVMTNISIRGRSKYDSSEDAAIIAFIAKHTECSYSGNQIWKKMEFLKITDHSWQSMRDRFHKKLVHKLPNYIKSQQEKAEINLTSDTDGSEDEEANATTSAESHKGADLNTPSKDQRKGTATNTGLGDSKSPLTSPNTEINRSENVLEVSSGSESDFDEYLFQVAEKSTPKKLGRSLVKSARSSDSHGDRRCERRERPHRARRDASNETGDLSKLNGHLGTDAADDTTEDDLPSSKRRRKDHSVTSNTDDLMAGSLTESESQTSDFPTSDSEFEEGVNKVVSFVKEAMDDYSVPAKTVVQLLYIHSGDFDSVLKHLQTGRYPEGIPYWTKEDDKKLNSSNPKDIQELCGMYGQEAVMKRQAFFN</sequence>
<evidence type="ECO:0000313" key="16">
    <source>
        <dbReference type="RefSeq" id="XP_022084425.1"/>
    </source>
</evidence>
<feature type="domain" description="TRF2-interacting telomeric protein/Rap1 C-terminal" evidence="13">
    <location>
        <begin position="433"/>
        <end position="508"/>
    </location>
</feature>
<evidence type="ECO:0000256" key="6">
    <source>
        <dbReference type="ARBA" id="ARBA00023159"/>
    </source>
</evidence>
<feature type="compositionally biased region" description="Polar residues" evidence="11">
    <location>
        <begin position="401"/>
        <end position="415"/>
    </location>
</feature>
<keyword evidence="7 10" id="KW-0804">Transcription</keyword>
<comment type="subcellular location">
    <subcellularLocation>
        <location evidence="10">Nucleus</location>
    </subcellularLocation>
    <subcellularLocation>
        <location evidence="10">Chromosome</location>
        <location evidence="10">Telomere</location>
    </subcellularLocation>
</comment>
<dbReference type="InterPro" id="IPR021661">
    <property type="entry name" value="Rap1_C"/>
</dbReference>
<evidence type="ECO:0000313" key="15">
    <source>
        <dbReference type="Proteomes" id="UP000694845"/>
    </source>
</evidence>
<keyword evidence="6 10" id="KW-0010">Activator</keyword>
<dbReference type="SUPFAM" id="SSF46689">
    <property type="entry name" value="Homeodomain-like"/>
    <property type="match status" value="1"/>
</dbReference>
<dbReference type="GO" id="GO:0070187">
    <property type="term" value="C:shelterin complex"/>
    <property type="evidence" value="ECO:0007669"/>
    <property type="project" value="TreeGrafter"/>
</dbReference>
<evidence type="ECO:0000256" key="11">
    <source>
        <dbReference type="SAM" id="MobiDB-lite"/>
    </source>
</evidence>
<evidence type="ECO:0000259" key="13">
    <source>
        <dbReference type="Pfam" id="PF11626"/>
    </source>
</evidence>
<feature type="domain" description="TERF2-interacting telomeric protein 1 Myb" evidence="12">
    <location>
        <begin position="159"/>
        <end position="212"/>
    </location>
</feature>
<dbReference type="FunFam" id="1.10.10.60:FF:000246">
    <property type="entry name" value="Telomeric repeat-binding factor 2-interacting protein 1"/>
    <property type="match status" value="1"/>
</dbReference>
<dbReference type="Pfam" id="PF11626">
    <property type="entry name" value="Rap1_C"/>
    <property type="match status" value="1"/>
</dbReference>
<evidence type="ECO:0000256" key="9">
    <source>
        <dbReference type="ARBA" id="ARBA00032471"/>
    </source>
</evidence>
<dbReference type="PANTHER" id="PTHR16466:SF6">
    <property type="entry name" value="TELOMERIC REPEAT-BINDING FACTOR 2-INTERACTING PROTEIN 1"/>
    <property type="match status" value="1"/>
</dbReference>
<feature type="compositionally biased region" description="Basic and acidic residues" evidence="11">
    <location>
        <begin position="327"/>
        <end position="341"/>
    </location>
</feature>
<dbReference type="AlphaFoldDB" id="A0A8B7XWL2"/>
<dbReference type="KEGG" id="aplc:110975881"/>
<dbReference type="RefSeq" id="XP_022084425.1">
    <property type="nucleotide sequence ID" value="XM_022228733.1"/>
</dbReference>
<feature type="region of interest" description="Disordered" evidence="11">
    <location>
        <begin position="228"/>
        <end position="296"/>
    </location>
</feature>
<dbReference type="InterPro" id="IPR039595">
    <property type="entry name" value="TE2IP/Rap1"/>
</dbReference>
<evidence type="ECO:0000256" key="5">
    <source>
        <dbReference type="ARBA" id="ARBA00023015"/>
    </source>
</evidence>
<keyword evidence="15" id="KW-1185">Reference proteome</keyword>
<name>A0A8B7XWL2_ACAPL</name>
<evidence type="ECO:0000256" key="3">
    <source>
        <dbReference type="ARBA" id="ARBA00022454"/>
    </source>
</evidence>
<evidence type="ECO:0000256" key="2">
    <source>
        <dbReference type="ARBA" id="ARBA00017805"/>
    </source>
</evidence>
<dbReference type="InterPro" id="IPR015010">
    <property type="entry name" value="TERF2IP_Myb"/>
</dbReference>
<proteinExistence type="inferred from homology"/>
<evidence type="ECO:0000256" key="10">
    <source>
        <dbReference type="RuleBase" id="RU367107"/>
    </source>
</evidence>
<dbReference type="Gene3D" id="1.10.10.60">
    <property type="entry name" value="Homeodomain-like"/>
    <property type="match status" value="1"/>
</dbReference>
<dbReference type="GO" id="GO:0005654">
    <property type="term" value="C:nucleoplasm"/>
    <property type="evidence" value="ECO:0007669"/>
    <property type="project" value="UniProtKB-ARBA"/>
</dbReference>
<gene>
    <name evidence="16" type="primary">LOC110975881</name>
</gene>
<keyword evidence="3 10" id="KW-0158">Chromosome</keyword>
<organism evidence="15 16">
    <name type="scientific">Acanthaster planci</name>
    <name type="common">Crown-of-thorns starfish</name>
    <dbReference type="NCBI Taxonomy" id="133434"/>
    <lineage>
        <taxon>Eukaryota</taxon>
        <taxon>Metazoa</taxon>
        <taxon>Echinodermata</taxon>
        <taxon>Eleutherozoa</taxon>
        <taxon>Asterozoa</taxon>
        <taxon>Asteroidea</taxon>
        <taxon>Valvatacea</taxon>
        <taxon>Valvatida</taxon>
        <taxon>Acanthasteridae</taxon>
        <taxon>Acanthaster</taxon>
    </lineage>
</organism>
<dbReference type="PANTHER" id="PTHR16466">
    <property type="entry name" value="TELOMERE REPEAT-BINDING FACTOR 2-INTERACTING PROTEIN 1"/>
    <property type="match status" value="1"/>
</dbReference>
<feature type="compositionally biased region" description="Acidic residues" evidence="11">
    <location>
        <begin position="368"/>
        <end position="377"/>
    </location>
</feature>
<dbReference type="Pfam" id="PF16589">
    <property type="entry name" value="BRCT_2"/>
    <property type="match status" value="1"/>
</dbReference>
<dbReference type="Proteomes" id="UP000694845">
    <property type="component" value="Unplaced"/>
</dbReference>